<organism evidence="2 5">
    <name type="scientific">Streptomyces radicis</name>
    <dbReference type="NCBI Taxonomy" id="1750517"/>
    <lineage>
        <taxon>Bacteria</taxon>
        <taxon>Bacillati</taxon>
        <taxon>Actinomycetota</taxon>
        <taxon>Actinomycetes</taxon>
        <taxon>Kitasatosporales</taxon>
        <taxon>Streptomycetaceae</taxon>
        <taxon>Streptomyces</taxon>
    </lineage>
</organism>
<dbReference type="PANTHER" id="PTHR19328:SF75">
    <property type="entry name" value="ALDOSE SUGAR DEHYDROGENASE YLII"/>
    <property type="match status" value="1"/>
</dbReference>
<dbReference type="EMBL" id="RBDY01000029">
    <property type="protein sequence ID" value="RKN15993.1"/>
    <property type="molecule type" value="Genomic_DNA"/>
</dbReference>
<evidence type="ECO:0000313" key="5">
    <source>
        <dbReference type="Proteomes" id="UP000275024"/>
    </source>
</evidence>
<name>A0A3A9WFE2_9ACTN</name>
<dbReference type="AlphaFoldDB" id="A0A3A9WFE2"/>
<gene>
    <name evidence="3" type="ORF">D7318_26360</name>
    <name evidence="2" type="ORF">D7319_27315</name>
</gene>
<dbReference type="Proteomes" id="UP000275024">
    <property type="component" value="Unassembled WGS sequence"/>
</dbReference>
<dbReference type="Gene3D" id="2.120.10.30">
    <property type="entry name" value="TolB, C-terminal domain"/>
    <property type="match status" value="1"/>
</dbReference>
<dbReference type="InterPro" id="IPR011042">
    <property type="entry name" value="6-blade_b-propeller_TolB-like"/>
</dbReference>
<dbReference type="SUPFAM" id="SSF50952">
    <property type="entry name" value="Soluble quinoprotein glucose dehydrogenase"/>
    <property type="match status" value="1"/>
</dbReference>
<feature type="domain" description="Glucose/Sorbosone dehydrogenase" evidence="1">
    <location>
        <begin position="169"/>
        <end position="452"/>
    </location>
</feature>
<protein>
    <recommendedName>
        <fullName evidence="1">Glucose/Sorbosone dehydrogenase domain-containing protein</fullName>
    </recommendedName>
</protein>
<dbReference type="Pfam" id="PF07995">
    <property type="entry name" value="GSDH"/>
    <property type="match status" value="1"/>
</dbReference>
<accession>A0A3A9WFE2</accession>
<reference evidence="4 5" key="1">
    <citation type="submission" date="2018-09" db="EMBL/GenBank/DDBJ databases">
        <title>Streptomyces sp. nov. DS1-2, an endophytic actinomycete isolated from roots of Dendrobium scabrilingue.</title>
        <authorList>
            <person name="Kuncharoen N."/>
            <person name="Kudo T."/>
            <person name="Ohkuma M."/>
            <person name="Yuki M."/>
            <person name="Tanasupawat S."/>
        </authorList>
    </citation>
    <scope>NUCLEOTIDE SEQUENCE [LARGE SCALE GENOMIC DNA]</scope>
    <source>
        <strain evidence="2 5">AZ1-7</strain>
        <strain evidence="3 4">DS1-2</strain>
    </source>
</reference>
<keyword evidence="4" id="KW-1185">Reference proteome</keyword>
<evidence type="ECO:0000313" key="2">
    <source>
        <dbReference type="EMBL" id="RKN04787.1"/>
    </source>
</evidence>
<dbReference type="PANTHER" id="PTHR19328">
    <property type="entry name" value="HEDGEHOG-INTERACTING PROTEIN"/>
    <property type="match status" value="1"/>
</dbReference>
<dbReference type="InterPro" id="IPR011041">
    <property type="entry name" value="Quinoprot_gluc/sorb_DH_b-prop"/>
</dbReference>
<dbReference type="OrthoDB" id="9770043at2"/>
<evidence type="ECO:0000259" key="1">
    <source>
        <dbReference type="Pfam" id="PF07995"/>
    </source>
</evidence>
<evidence type="ECO:0000313" key="4">
    <source>
        <dbReference type="Proteomes" id="UP000268652"/>
    </source>
</evidence>
<dbReference type="Proteomes" id="UP000268652">
    <property type="component" value="Unassembled WGS sequence"/>
</dbReference>
<dbReference type="InterPro" id="IPR012938">
    <property type="entry name" value="Glc/Sorbosone_DH"/>
</dbReference>
<comment type="caution">
    <text evidence="2">The sequence shown here is derived from an EMBL/GenBank/DDBJ whole genome shotgun (WGS) entry which is preliminary data.</text>
</comment>
<sequence length="725" mass="78630">MYSRGGPYRTTTRLPVDDRIDFAFRHSTTAALDRFFALNGANSAGRLLVDDIAVDQHSANLRVPSGDAADCDVVDTGDQPIETPIPETPLPSDVTLQLEEVADLPTTGTGTQARVNYVSEVPGDSGQGSGRLAVPDLNGPLYLVDEETGAHTTYLDAAARFPDFVRQPSLGTGLGFVAFHPEFATNGTFYTVHTEAGDALTTATPTHTPPPDTRVHGVVTEWIADDPRADTFSGTHREVLRVGYSRFLHGLQQIGFHPLAEPGDPEYGLLHIASGDGDEVPNFSTRPGDPGEPQGKILRIDPSGTDGPGGAYGIPRDNPFVGDPDAIGEVYALGLRNPHRFSWDPEDGRMFVGMIGEQSIDSVYEVLPGDDFGWNEREGGFLFKKDDPSHVYPLPPDDERFGYTYPVLSLGRNSGVSLVGGFVSRSDAYPALDGKYLFGDIVSGEVRFAHAAEMRRGEDRAPFHQVGLVDAAGEPVTMRQLAGSNRVDLRFGQDAEGRVYLLSKANGKVWRVTSASEGGGTGAPCDLGDTVTTDVTDAADWAPLTPSRWAFENGEVIQTERGEQPEGPRRPFEYAVLTAGPEYGSFRYEATVRIDEPVTRNDRDVVLIYNYRSPTRFSYVHLSQDNTIYPHNGVFVVNDADRLRVDDQWNGVDEGAPPAIDDTEWHDVRIDFCAPTGRTEVYVDNATTPLMTATDTTFSGGRLGFGSFDNHGRLTAPTVTGTPLS</sequence>
<dbReference type="EMBL" id="RBDX01000032">
    <property type="protein sequence ID" value="RKN04787.1"/>
    <property type="molecule type" value="Genomic_DNA"/>
</dbReference>
<proteinExistence type="predicted"/>
<evidence type="ECO:0000313" key="3">
    <source>
        <dbReference type="EMBL" id="RKN15993.1"/>
    </source>
</evidence>
<dbReference type="Gene3D" id="2.60.120.560">
    <property type="entry name" value="Exo-inulinase, domain 1"/>
    <property type="match status" value="1"/>
</dbReference>